<comment type="caution">
    <text evidence="1">The sequence shown here is derived from an EMBL/GenBank/DDBJ whole genome shotgun (WGS) entry which is preliminary data.</text>
</comment>
<accession>A0AAD7HXN1</accession>
<keyword evidence="2" id="KW-1185">Reference proteome</keyword>
<gene>
    <name evidence="1" type="ORF">B0H16DRAFT_1697164</name>
</gene>
<name>A0AAD7HXN1_9AGAR</name>
<evidence type="ECO:0000313" key="1">
    <source>
        <dbReference type="EMBL" id="KAJ7729594.1"/>
    </source>
</evidence>
<dbReference type="EMBL" id="JARKIB010000164">
    <property type="protein sequence ID" value="KAJ7729594.1"/>
    <property type="molecule type" value="Genomic_DNA"/>
</dbReference>
<evidence type="ECO:0000313" key="2">
    <source>
        <dbReference type="Proteomes" id="UP001215598"/>
    </source>
</evidence>
<sequence length="188" mass="21287">MVFLLEYKTLRRVLVSTLRDPMDKNSCCANAVCAAIEYLIRGNFKDLETSPVRRLISCAHLGRMPKPVFPPSGSDLRFGQNFEIRGPMLGQNSDKTGRRSLELKAKIRTEIAEATSLRTISLPSEKPPLSQLLLFNLPPVSRDETLLDSKYTYSTVEPTRDIEDSLTFLAVPSRRVLQKKEDEQEETD</sequence>
<proteinExistence type="predicted"/>
<protein>
    <submittedName>
        <fullName evidence="1">Uncharacterized protein</fullName>
    </submittedName>
</protein>
<organism evidence="1 2">
    <name type="scientific">Mycena metata</name>
    <dbReference type="NCBI Taxonomy" id="1033252"/>
    <lineage>
        <taxon>Eukaryota</taxon>
        <taxon>Fungi</taxon>
        <taxon>Dikarya</taxon>
        <taxon>Basidiomycota</taxon>
        <taxon>Agaricomycotina</taxon>
        <taxon>Agaricomycetes</taxon>
        <taxon>Agaricomycetidae</taxon>
        <taxon>Agaricales</taxon>
        <taxon>Marasmiineae</taxon>
        <taxon>Mycenaceae</taxon>
        <taxon>Mycena</taxon>
    </lineage>
</organism>
<dbReference type="Proteomes" id="UP001215598">
    <property type="component" value="Unassembled WGS sequence"/>
</dbReference>
<dbReference type="AlphaFoldDB" id="A0AAD7HXN1"/>
<reference evidence="1" key="1">
    <citation type="submission" date="2023-03" db="EMBL/GenBank/DDBJ databases">
        <title>Massive genome expansion in bonnet fungi (Mycena s.s.) driven by repeated elements and novel gene families across ecological guilds.</title>
        <authorList>
            <consortium name="Lawrence Berkeley National Laboratory"/>
            <person name="Harder C.B."/>
            <person name="Miyauchi S."/>
            <person name="Viragh M."/>
            <person name="Kuo A."/>
            <person name="Thoen E."/>
            <person name="Andreopoulos B."/>
            <person name="Lu D."/>
            <person name="Skrede I."/>
            <person name="Drula E."/>
            <person name="Henrissat B."/>
            <person name="Morin E."/>
            <person name="Kohler A."/>
            <person name="Barry K."/>
            <person name="LaButti K."/>
            <person name="Morin E."/>
            <person name="Salamov A."/>
            <person name="Lipzen A."/>
            <person name="Mereny Z."/>
            <person name="Hegedus B."/>
            <person name="Baldrian P."/>
            <person name="Stursova M."/>
            <person name="Weitz H."/>
            <person name="Taylor A."/>
            <person name="Grigoriev I.V."/>
            <person name="Nagy L.G."/>
            <person name="Martin F."/>
            <person name="Kauserud H."/>
        </authorList>
    </citation>
    <scope>NUCLEOTIDE SEQUENCE</scope>
    <source>
        <strain evidence="1">CBHHK182m</strain>
    </source>
</reference>